<proteinExistence type="predicted"/>
<dbReference type="AlphaFoldDB" id="A0A6P2M2R9"/>
<feature type="chain" id="PRO_5026687024" description="Lipoprotein" evidence="1">
    <location>
        <begin position="37"/>
        <end position="115"/>
    </location>
</feature>
<dbReference type="EMBL" id="CABVPL010000027">
    <property type="protein sequence ID" value="VWB79205.1"/>
    <property type="molecule type" value="Genomic_DNA"/>
</dbReference>
<evidence type="ECO:0000313" key="3">
    <source>
        <dbReference type="Proteomes" id="UP000494222"/>
    </source>
</evidence>
<gene>
    <name evidence="2" type="ORF">BLA24064_03734</name>
</gene>
<reference evidence="2 3" key="1">
    <citation type="submission" date="2019-09" db="EMBL/GenBank/DDBJ databases">
        <authorList>
            <person name="Depoorter E."/>
        </authorList>
    </citation>
    <scope>NUCLEOTIDE SEQUENCE [LARGE SCALE GENOMIC DNA]</scope>
    <source>
        <strain evidence="2">LMG 24064</strain>
    </source>
</reference>
<dbReference type="InterPro" id="IPR048087">
    <property type="entry name" value="VF_A0006-like"/>
</dbReference>
<accession>A0A6P2M2R9</accession>
<evidence type="ECO:0000256" key="1">
    <source>
        <dbReference type="SAM" id="SignalP"/>
    </source>
</evidence>
<organism evidence="2 3">
    <name type="scientific">Burkholderia latens</name>
    <dbReference type="NCBI Taxonomy" id="488446"/>
    <lineage>
        <taxon>Bacteria</taxon>
        <taxon>Pseudomonadati</taxon>
        <taxon>Pseudomonadota</taxon>
        <taxon>Betaproteobacteria</taxon>
        <taxon>Burkholderiales</taxon>
        <taxon>Burkholderiaceae</taxon>
        <taxon>Burkholderia</taxon>
        <taxon>Burkholderia cepacia complex</taxon>
    </lineage>
</organism>
<dbReference type="Proteomes" id="UP000494222">
    <property type="component" value="Unassembled WGS sequence"/>
</dbReference>
<feature type="signal peptide" evidence="1">
    <location>
        <begin position="1"/>
        <end position="36"/>
    </location>
</feature>
<evidence type="ECO:0008006" key="4">
    <source>
        <dbReference type="Google" id="ProtNLM"/>
    </source>
</evidence>
<evidence type="ECO:0000313" key="2">
    <source>
        <dbReference type="EMBL" id="VWB79205.1"/>
    </source>
</evidence>
<keyword evidence="1" id="KW-0732">Signal</keyword>
<sequence length="115" mass="12452">MLSADPIHTTGGDVKRTIRAIACAAVALALPGAAFALTDGSAQYDDCMLGALRESRNGAAAQLIQRSCDALYRNNAMLLPRERRFHECVVQSLPGVRDNYAIQQIMAICSRRGEM</sequence>
<name>A0A6P2M2R9_9BURK</name>
<protein>
    <recommendedName>
        <fullName evidence="4">Lipoprotein</fullName>
    </recommendedName>
</protein>
<dbReference type="NCBIfam" id="NF041602">
    <property type="entry name" value="VF_A0006_fam"/>
    <property type="match status" value="1"/>
</dbReference>